<gene>
    <name evidence="2" type="ORF">NCTC11179_01639</name>
</gene>
<evidence type="ECO:0000313" key="2">
    <source>
        <dbReference type="EMBL" id="STZ28099.1"/>
    </source>
</evidence>
<keyword evidence="1" id="KW-0812">Transmembrane</keyword>
<accession>A0A378RP08</accession>
<dbReference type="AlphaFoldDB" id="A0A378RP08"/>
<keyword evidence="3" id="KW-1185">Reference proteome</keyword>
<name>A0A378RP08_MYROD</name>
<evidence type="ECO:0000256" key="1">
    <source>
        <dbReference type="SAM" id="Phobius"/>
    </source>
</evidence>
<keyword evidence="1" id="KW-0472">Membrane</keyword>
<protein>
    <recommendedName>
        <fullName evidence="4">DUF4258 domain-containing protein</fullName>
    </recommendedName>
</protein>
<keyword evidence="1" id="KW-1133">Transmembrane helix</keyword>
<dbReference type="RefSeq" id="WP_115090937.1">
    <property type="nucleotide sequence ID" value="NZ_CP068107.1"/>
</dbReference>
<evidence type="ECO:0000313" key="3">
    <source>
        <dbReference type="Proteomes" id="UP000255024"/>
    </source>
</evidence>
<dbReference type="Proteomes" id="UP000255024">
    <property type="component" value="Unassembled WGS sequence"/>
</dbReference>
<dbReference type="Pfam" id="PF14076">
    <property type="entry name" value="DUF4258"/>
    <property type="match status" value="1"/>
</dbReference>
<proteinExistence type="predicted"/>
<feature type="transmembrane region" description="Helical" evidence="1">
    <location>
        <begin position="7"/>
        <end position="26"/>
    </location>
</feature>
<dbReference type="InterPro" id="IPR025354">
    <property type="entry name" value="DUF4258"/>
</dbReference>
<dbReference type="PROSITE" id="PS51257">
    <property type="entry name" value="PROKAR_LIPOPROTEIN"/>
    <property type="match status" value="1"/>
</dbReference>
<evidence type="ECO:0008006" key="4">
    <source>
        <dbReference type="Google" id="ProtNLM"/>
    </source>
</evidence>
<reference evidence="2 3" key="1">
    <citation type="submission" date="2018-06" db="EMBL/GenBank/DDBJ databases">
        <authorList>
            <consortium name="Pathogen Informatics"/>
            <person name="Doyle S."/>
        </authorList>
    </citation>
    <scope>NUCLEOTIDE SEQUENCE [LARGE SCALE GENOMIC DNA]</scope>
    <source>
        <strain evidence="2 3">NCTC11179</strain>
    </source>
</reference>
<organism evidence="2 3">
    <name type="scientific">Myroides odoratus</name>
    <name type="common">Flavobacterium odoratum</name>
    <dbReference type="NCBI Taxonomy" id="256"/>
    <lineage>
        <taxon>Bacteria</taxon>
        <taxon>Pseudomonadati</taxon>
        <taxon>Bacteroidota</taxon>
        <taxon>Flavobacteriia</taxon>
        <taxon>Flavobacteriales</taxon>
        <taxon>Flavobacteriaceae</taxon>
        <taxon>Myroides</taxon>
    </lineage>
</organism>
<sequence length="124" mass="14577">MSFIQRLAYYLFGLLIGCMFLFYFFGEKKTEFCYLPNCRVLKDLRSKPVQYSSDAEFKLKEGWVVEDDIRKSLQYGKVDFDQSNVDFEKGKLYVITGRNANNDPITIKIVNYDDKIKLLDITKP</sequence>
<dbReference type="EMBL" id="UGQL01000001">
    <property type="protein sequence ID" value="STZ28099.1"/>
    <property type="molecule type" value="Genomic_DNA"/>
</dbReference>